<sequence>IVAGGQTLGLTSDEDLGGWERVAELPFEPGRGYHAVLGRTSEGQRLSVKGAPEIVLARCEVWRHGGTTAPFDEAARRQVEQEVDRLARQGYRVLAVAERPASNRRDLADDRIERLHFLGLVALADPVRPTAAAAVAQLQQAGVEILMVTGDHPSTAEAIAAELNALNGRRVVTGPELDAMSEEELAEVLPDVAVFARVSPAQKAR</sequence>
<accession>A0A132NMH2</accession>
<keyword evidence="1" id="KW-0460">Magnesium</keyword>
<dbReference type="Proteomes" id="UP000070598">
    <property type="component" value="Unassembled WGS sequence"/>
</dbReference>
<name>A0A132NMH2_9ACTN</name>
<dbReference type="RefSeq" id="WP_158013261.1">
    <property type="nucleotide sequence ID" value="NZ_JYIK01000097.1"/>
</dbReference>
<evidence type="ECO:0000256" key="1">
    <source>
        <dbReference type="ARBA" id="ARBA00022842"/>
    </source>
</evidence>
<evidence type="ECO:0000313" key="3">
    <source>
        <dbReference type="Proteomes" id="UP000070598"/>
    </source>
</evidence>
<dbReference type="EMBL" id="JYIK01000097">
    <property type="protein sequence ID" value="KWX10982.1"/>
    <property type="molecule type" value="Genomic_DNA"/>
</dbReference>
<dbReference type="PANTHER" id="PTHR24093">
    <property type="entry name" value="CATION TRANSPORTING ATPASE"/>
    <property type="match status" value="1"/>
</dbReference>
<dbReference type="Gene3D" id="3.40.1110.10">
    <property type="entry name" value="Calcium-transporting ATPase, cytoplasmic domain N"/>
    <property type="match status" value="1"/>
</dbReference>
<proteinExistence type="predicted"/>
<feature type="non-terminal residue" evidence="2">
    <location>
        <position position="1"/>
    </location>
</feature>
<dbReference type="SUPFAM" id="SSF81660">
    <property type="entry name" value="Metal cation-transporting ATPase, ATP-binding domain N"/>
    <property type="match status" value="1"/>
</dbReference>
<reference evidence="3" key="1">
    <citation type="submission" date="2015-02" db="EMBL/GenBank/DDBJ databases">
        <title>Physiological reanalysis, assessment of diazotrophy, and genome sequences of multiple isolates of Streptomyces thermoautotrophicus.</title>
        <authorList>
            <person name="MacKellar D.C."/>
            <person name="Lieber L."/>
            <person name="Norman J."/>
            <person name="Bolger A."/>
            <person name="Tobin C."/>
            <person name="Murray J.W."/>
            <person name="Friesen M."/>
            <person name="Prell J."/>
        </authorList>
    </citation>
    <scope>NUCLEOTIDE SEQUENCE [LARGE SCALE GENOMIC DNA]</scope>
    <source>
        <strain evidence="3">UBT1</strain>
    </source>
</reference>
<dbReference type="Pfam" id="PF13246">
    <property type="entry name" value="Cation_ATPase"/>
    <property type="match status" value="1"/>
</dbReference>
<dbReference type="PANTHER" id="PTHR24093:SF513">
    <property type="entry name" value="CATION-TRANSPORTING ATPASE I-RELATED"/>
    <property type="match status" value="1"/>
</dbReference>
<dbReference type="InterPro" id="IPR023214">
    <property type="entry name" value="HAD_sf"/>
</dbReference>
<dbReference type="PRINTS" id="PR00119">
    <property type="entry name" value="CATATPASE"/>
</dbReference>
<gene>
    <name evidence="2" type="ORF">TR74_00415</name>
</gene>
<dbReference type="InterPro" id="IPR023299">
    <property type="entry name" value="ATPase_P-typ_cyto_dom_N"/>
</dbReference>
<dbReference type="SUPFAM" id="SSF56784">
    <property type="entry name" value="HAD-like"/>
    <property type="match status" value="1"/>
</dbReference>
<dbReference type="InterPro" id="IPR036412">
    <property type="entry name" value="HAD-like_sf"/>
</dbReference>
<dbReference type="GO" id="GO:0005886">
    <property type="term" value="C:plasma membrane"/>
    <property type="evidence" value="ECO:0007669"/>
    <property type="project" value="TreeGrafter"/>
</dbReference>
<dbReference type="AlphaFoldDB" id="A0A132NMH2"/>
<comment type="caution">
    <text evidence="2">The sequence shown here is derived from an EMBL/GenBank/DDBJ whole genome shotgun (WGS) entry which is preliminary data.</text>
</comment>
<dbReference type="GO" id="GO:0000166">
    <property type="term" value="F:nucleotide binding"/>
    <property type="evidence" value="ECO:0007669"/>
    <property type="project" value="InterPro"/>
</dbReference>
<evidence type="ECO:0008006" key="4">
    <source>
        <dbReference type="Google" id="ProtNLM"/>
    </source>
</evidence>
<feature type="non-terminal residue" evidence="2">
    <location>
        <position position="205"/>
    </location>
</feature>
<evidence type="ECO:0000313" key="2">
    <source>
        <dbReference type="EMBL" id="KWX10982.1"/>
    </source>
</evidence>
<protein>
    <recommendedName>
        <fullName evidence="4">Haloacid dehalogenase</fullName>
    </recommendedName>
</protein>
<organism evidence="2 3">
    <name type="scientific">Carbonactinospora thermoautotrophica</name>
    <dbReference type="NCBI Taxonomy" id="1469144"/>
    <lineage>
        <taxon>Bacteria</taxon>
        <taxon>Bacillati</taxon>
        <taxon>Actinomycetota</taxon>
        <taxon>Actinomycetes</taxon>
        <taxon>Kitasatosporales</taxon>
        <taxon>Carbonactinosporaceae</taxon>
        <taxon>Carbonactinospora</taxon>
    </lineage>
</organism>
<dbReference type="GO" id="GO:0005388">
    <property type="term" value="F:P-type calcium transporter activity"/>
    <property type="evidence" value="ECO:0007669"/>
    <property type="project" value="TreeGrafter"/>
</dbReference>
<dbReference type="Gene3D" id="3.40.50.1000">
    <property type="entry name" value="HAD superfamily/HAD-like"/>
    <property type="match status" value="1"/>
</dbReference>